<evidence type="ECO:0000313" key="12">
    <source>
        <dbReference type="Proteomes" id="UP000178367"/>
    </source>
</evidence>
<keyword evidence="7 10" id="KW-1133">Transmembrane helix</keyword>
<gene>
    <name evidence="11" type="ORF">A2227_00470</name>
</gene>
<feature type="transmembrane region" description="Helical" evidence="10">
    <location>
        <begin position="70"/>
        <end position="85"/>
    </location>
</feature>
<dbReference type="InterPro" id="IPR001872">
    <property type="entry name" value="Peptidase_A8"/>
</dbReference>
<keyword evidence="6" id="KW-0378">Hydrolase</keyword>
<dbReference type="AlphaFoldDB" id="A0A1F5SGN7"/>
<accession>A0A1F5SGN7</accession>
<keyword evidence="3" id="KW-0645">Protease</keyword>
<keyword evidence="2" id="KW-1003">Cell membrane</keyword>
<dbReference type="GO" id="GO:0016020">
    <property type="term" value="C:membrane"/>
    <property type="evidence" value="ECO:0007669"/>
    <property type="project" value="InterPro"/>
</dbReference>
<keyword evidence="5" id="KW-0064">Aspartyl protease</keyword>
<feature type="transmembrane region" description="Helical" evidence="10">
    <location>
        <begin position="31"/>
        <end position="58"/>
    </location>
</feature>
<proteinExistence type="inferred from homology"/>
<evidence type="ECO:0000256" key="6">
    <source>
        <dbReference type="ARBA" id="ARBA00022801"/>
    </source>
</evidence>
<evidence type="ECO:0000256" key="8">
    <source>
        <dbReference type="ARBA" id="ARBA00023136"/>
    </source>
</evidence>
<dbReference type="GO" id="GO:0004190">
    <property type="term" value="F:aspartic-type endopeptidase activity"/>
    <property type="evidence" value="ECO:0007669"/>
    <property type="project" value="UniProtKB-KW"/>
</dbReference>
<evidence type="ECO:0000256" key="3">
    <source>
        <dbReference type="ARBA" id="ARBA00022670"/>
    </source>
</evidence>
<evidence type="ECO:0000256" key="1">
    <source>
        <dbReference type="ARBA" id="ARBA00006139"/>
    </source>
</evidence>
<dbReference type="STRING" id="1797994.A2227_00470"/>
<dbReference type="PANTHER" id="PTHR33695">
    <property type="entry name" value="LIPOPROTEIN SIGNAL PEPTIDASE"/>
    <property type="match status" value="1"/>
</dbReference>
<comment type="caution">
    <text evidence="11">The sequence shown here is derived from an EMBL/GenBank/DDBJ whole genome shotgun (WGS) entry which is preliminary data.</text>
</comment>
<evidence type="ECO:0000256" key="10">
    <source>
        <dbReference type="SAM" id="Phobius"/>
    </source>
</evidence>
<dbReference type="EMBL" id="MFGB01000020">
    <property type="protein sequence ID" value="OGF25829.1"/>
    <property type="molecule type" value="Genomic_DNA"/>
</dbReference>
<comment type="similarity">
    <text evidence="1 9">Belongs to the peptidase A8 family.</text>
</comment>
<organism evidence="11 12">
    <name type="scientific">Candidatus Falkowbacteria bacterium RIFOXYA2_FULL_47_19</name>
    <dbReference type="NCBI Taxonomy" id="1797994"/>
    <lineage>
        <taxon>Bacteria</taxon>
        <taxon>Candidatus Falkowiibacteriota</taxon>
    </lineage>
</organism>
<dbReference type="GO" id="GO:0006508">
    <property type="term" value="P:proteolysis"/>
    <property type="evidence" value="ECO:0007669"/>
    <property type="project" value="UniProtKB-KW"/>
</dbReference>
<dbReference type="Proteomes" id="UP000178367">
    <property type="component" value="Unassembled WGS sequence"/>
</dbReference>
<evidence type="ECO:0000256" key="2">
    <source>
        <dbReference type="ARBA" id="ARBA00022475"/>
    </source>
</evidence>
<evidence type="ECO:0000256" key="9">
    <source>
        <dbReference type="RuleBase" id="RU004181"/>
    </source>
</evidence>
<sequence>MDRFLKCLAVRQAEFGLIGDFFKFSFAENRYIAFSLPLNGVFLNILILAILLSLLYYFLNLIKKDRPREAGLILILIFGAASNLFDRLKYGFVIDYLDLRYFTVFNIADILIVGSVGLLIFFTFKKES</sequence>
<dbReference type="PANTHER" id="PTHR33695:SF1">
    <property type="entry name" value="LIPOPROTEIN SIGNAL PEPTIDASE"/>
    <property type="match status" value="1"/>
</dbReference>
<name>A0A1F5SGN7_9BACT</name>
<feature type="transmembrane region" description="Helical" evidence="10">
    <location>
        <begin position="105"/>
        <end position="124"/>
    </location>
</feature>
<evidence type="ECO:0000313" key="11">
    <source>
        <dbReference type="EMBL" id="OGF25829.1"/>
    </source>
</evidence>
<evidence type="ECO:0000256" key="7">
    <source>
        <dbReference type="ARBA" id="ARBA00022989"/>
    </source>
</evidence>
<evidence type="ECO:0000256" key="5">
    <source>
        <dbReference type="ARBA" id="ARBA00022750"/>
    </source>
</evidence>
<protein>
    <submittedName>
        <fullName evidence="11">Uncharacterized protein</fullName>
    </submittedName>
</protein>
<dbReference type="PRINTS" id="PR00781">
    <property type="entry name" value="LIPOSIGPTASE"/>
</dbReference>
<reference evidence="11 12" key="1">
    <citation type="journal article" date="2016" name="Nat. Commun.">
        <title>Thousands of microbial genomes shed light on interconnected biogeochemical processes in an aquifer system.</title>
        <authorList>
            <person name="Anantharaman K."/>
            <person name="Brown C.T."/>
            <person name="Hug L.A."/>
            <person name="Sharon I."/>
            <person name="Castelle C.J."/>
            <person name="Probst A.J."/>
            <person name="Thomas B.C."/>
            <person name="Singh A."/>
            <person name="Wilkins M.J."/>
            <person name="Karaoz U."/>
            <person name="Brodie E.L."/>
            <person name="Williams K.H."/>
            <person name="Hubbard S.S."/>
            <person name="Banfield J.F."/>
        </authorList>
    </citation>
    <scope>NUCLEOTIDE SEQUENCE [LARGE SCALE GENOMIC DNA]</scope>
</reference>
<evidence type="ECO:0000256" key="4">
    <source>
        <dbReference type="ARBA" id="ARBA00022692"/>
    </source>
</evidence>
<dbReference type="Pfam" id="PF01252">
    <property type="entry name" value="Peptidase_A8"/>
    <property type="match status" value="1"/>
</dbReference>
<keyword evidence="4 10" id="KW-0812">Transmembrane</keyword>
<keyword evidence="8 10" id="KW-0472">Membrane</keyword>